<reference evidence="10" key="1">
    <citation type="journal article" date="2019" name="Toxins">
        <title>Detection of Abrin-Like and Prepropulchellin-Like Toxin Genes and Transcripts Using Whole Genome Sequencing and Full-Length Transcript Sequencing of Abrus precatorius.</title>
        <authorList>
            <person name="Hovde B.T."/>
            <person name="Daligault H.E."/>
            <person name="Hanschen E.R."/>
            <person name="Kunde Y.A."/>
            <person name="Johnson M.B."/>
            <person name="Starkenburg S.R."/>
            <person name="Johnson S.L."/>
        </authorList>
    </citation>
    <scope>NUCLEOTIDE SEQUENCE [LARGE SCALE GENOMIC DNA]</scope>
</reference>
<evidence type="ECO:0000256" key="2">
    <source>
        <dbReference type="ARBA" id="ARBA00022527"/>
    </source>
</evidence>
<dbReference type="RefSeq" id="XP_027349243.1">
    <property type="nucleotide sequence ID" value="XM_027493442.1"/>
</dbReference>
<evidence type="ECO:0000313" key="10">
    <source>
        <dbReference type="Proteomes" id="UP000694853"/>
    </source>
</evidence>
<dbReference type="Proteomes" id="UP000694853">
    <property type="component" value="Unplaced"/>
</dbReference>
<dbReference type="InterPro" id="IPR011009">
    <property type="entry name" value="Kinase-like_dom_sf"/>
</dbReference>
<keyword evidence="2" id="KW-0723">Serine/threonine-protein kinase</keyword>
<dbReference type="GO" id="GO:0004674">
    <property type="term" value="F:protein serine/threonine kinase activity"/>
    <property type="evidence" value="ECO:0007669"/>
    <property type="project" value="UniProtKB-KW"/>
</dbReference>
<dbReference type="PROSITE" id="PS50011">
    <property type="entry name" value="PROTEIN_KINASE_DOM"/>
    <property type="match status" value="1"/>
</dbReference>
<gene>
    <name evidence="11" type="primary">LOC113860892</name>
</gene>
<dbReference type="InterPro" id="IPR000719">
    <property type="entry name" value="Prot_kinase_dom"/>
</dbReference>
<evidence type="ECO:0000259" key="9">
    <source>
        <dbReference type="PROSITE" id="PS50011"/>
    </source>
</evidence>
<evidence type="ECO:0000256" key="5">
    <source>
        <dbReference type="ARBA" id="ARBA00022777"/>
    </source>
</evidence>
<keyword evidence="5" id="KW-0418">Kinase</keyword>
<dbReference type="OrthoDB" id="1658195at2759"/>
<feature type="domain" description="Protein kinase" evidence="9">
    <location>
        <begin position="42"/>
        <end position="255"/>
    </location>
</feature>
<dbReference type="KEGG" id="aprc:113860892"/>
<name>A0A8B8L0Z8_ABRPR</name>
<evidence type="ECO:0000256" key="1">
    <source>
        <dbReference type="ARBA" id="ARBA00012513"/>
    </source>
</evidence>
<dbReference type="PROSITE" id="PS00108">
    <property type="entry name" value="PROTEIN_KINASE_ST"/>
    <property type="match status" value="1"/>
</dbReference>
<evidence type="ECO:0000256" key="6">
    <source>
        <dbReference type="ARBA" id="ARBA00022840"/>
    </source>
</evidence>
<keyword evidence="3" id="KW-0808">Transferase</keyword>
<evidence type="ECO:0000313" key="11">
    <source>
        <dbReference type="RefSeq" id="XP_027349243.1"/>
    </source>
</evidence>
<keyword evidence="6" id="KW-0067">ATP-binding</keyword>
<evidence type="ECO:0000256" key="3">
    <source>
        <dbReference type="ARBA" id="ARBA00022679"/>
    </source>
</evidence>
<dbReference type="SMART" id="SM00220">
    <property type="entry name" value="S_TKc"/>
    <property type="match status" value="1"/>
</dbReference>
<dbReference type="EC" id="2.7.11.1" evidence="1"/>
<dbReference type="FunFam" id="3.30.200.20:FF:000742">
    <property type="entry name" value="Receptor-like protein kinase ANXUR2"/>
    <property type="match status" value="1"/>
</dbReference>
<dbReference type="Gene3D" id="1.10.510.10">
    <property type="entry name" value="Transferase(Phosphotransferase) domain 1"/>
    <property type="match status" value="1"/>
</dbReference>
<evidence type="ECO:0000256" key="8">
    <source>
        <dbReference type="ARBA" id="ARBA00048679"/>
    </source>
</evidence>
<dbReference type="SUPFAM" id="SSF56112">
    <property type="entry name" value="Protein kinase-like (PK-like)"/>
    <property type="match status" value="1"/>
</dbReference>
<dbReference type="InterPro" id="IPR008271">
    <property type="entry name" value="Ser/Thr_kinase_AS"/>
</dbReference>
<dbReference type="Gene3D" id="3.30.200.20">
    <property type="entry name" value="Phosphorylase Kinase, domain 1"/>
    <property type="match status" value="1"/>
</dbReference>
<organism evidence="10 11">
    <name type="scientific">Abrus precatorius</name>
    <name type="common">Indian licorice</name>
    <name type="synonym">Glycine abrus</name>
    <dbReference type="NCBI Taxonomy" id="3816"/>
    <lineage>
        <taxon>Eukaryota</taxon>
        <taxon>Viridiplantae</taxon>
        <taxon>Streptophyta</taxon>
        <taxon>Embryophyta</taxon>
        <taxon>Tracheophyta</taxon>
        <taxon>Spermatophyta</taxon>
        <taxon>Magnoliopsida</taxon>
        <taxon>eudicotyledons</taxon>
        <taxon>Gunneridae</taxon>
        <taxon>Pentapetalae</taxon>
        <taxon>rosids</taxon>
        <taxon>fabids</taxon>
        <taxon>Fabales</taxon>
        <taxon>Fabaceae</taxon>
        <taxon>Papilionoideae</taxon>
        <taxon>50 kb inversion clade</taxon>
        <taxon>NPAAA clade</taxon>
        <taxon>indigoferoid/millettioid clade</taxon>
        <taxon>Abreae</taxon>
        <taxon>Abrus</taxon>
    </lineage>
</organism>
<reference evidence="11" key="2">
    <citation type="submission" date="2025-08" db="UniProtKB">
        <authorList>
            <consortium name="RefSeq"/>
        </authorList>
    </citation>
    <scope>IDENTIFICATION</scope>
    <source>
        <tissue evidence="11">Young leaves</tissue>
    </source>
</reference>
<dbReference type="GO" id="GO:0005524">
    <property type="term" value="F:ATP binding"/>
    <property type="evidence" value="ECO:0007669"/>
    <property type="project" value="UniProtKB-KW"/>
</dbReference>
<evidence type="ECO:0000256" key="4">
    <source>
        <dbReference type="ARBA" id="ARBA00022741"/>
    </source>
</evidence>
<comment type="catalytic activity">
    <reaction evidence="7">
        <text>L-threonyl-[protein] + ATP = O-phospho-L-threonyl-[protein] + ADP + H(+)</text>
        <dbReference type="Rhea" id="RHEA:46608"/>
        <dbReference type="Rhea" id="RHEA-COMP:11060"/>
        <dbReference type="Rhea" id="RHEA-COMP:11605"/>
        <dbReference type="ChEBI" id="CHEBI:15378"/>
        <dbReference type="ChEBI" id="CHEBI:30013"/>
        <dbReference type="ChEBI" id="CHEBI:30616"/>
        <dbReference type="ChEBI" id="CHEBI:61977"/>
        <dbReference type="ChEBI" id="CHEBI:456216"/>
        <dbReference type="EC" id="2.7.11.1"/>
    </reaction>
</comment>
<dbReference type="GeneID" id="113860892"/>
<protein>
    <recommendedName>
        <fullName evidence="1">non-specific serine/threonine protein kinase</fullName>
        <ecNumber evidence="1">2.7.11.1</ecNumber>
    </recommendedName>
</protein>
<dbReference type="AlphaFoldDB" id="A0A8B8L0Z8"/>
<dbReference type="PANTHER" id="PTHR47989:SF62">
    <property type="entry name" value="OS05G0423500 PROTEIN"/>
    <property type="match status" value="1"/>
</dbReference>
<dbReference type="FunFam" id="1.10.510.10:FF:001023">
    <property type="entry name" value="Os07g0541700 protein"/>
    <property type="match status" value="1"/>
</dbReference>
<dbReference type="Pfam" id="PF07714">
    <property type="entry name" value="PK_Tyr_Ser-Thr"/>
    <property type="match status" value="1"/>
</dbReference>
<keyword evidence="4" id="KW-0547">Nucleotide-binding</keyword>
<comment type="catalytic activity">
    <reaction evidence="8">
        <text>L-seryl-[protein] + ATP = O-phospho-L-seryl-[protein] + ADP + H(+)</text>
        <dbReference type="Rhea" id="RHEA:17989"/>
        <dbReference type="Rhea" id="RHEA-COMP:9863"/>
        <dbReference type="Rhea" id="RHEA-COMP:11604"/>
        <dbReference type="ChEBI" id="CHEBI:15378"/>
        <dbReference type="ChEBI" id="CHEBI:29999"/>
        <dbReference type="ChEBI" id="CHEBI:30616"/>
        <dbReference type="ChEBI" id="CHEBI:83421"/>
        <dbReference type="ChEBI" id="CHEBI:456216"/>
        <dbReference type="EC" id="2.7.11.1"/>
    </reaction>
</comment>
<keyword evidence="10" id="KW-1185">Reference proteome</keyword>
<dbReference type="PANTHER" id="PTHR47989">
    <property type="entry name" value="OS01G0750732 PROTEIN"/>
    <property type="match status" value="1"/>
</dbReference>
<proteinExistence type="predicted"/>
<sequence>MFLPCLDFRRSKHTNSSERQYTTGIEELCRHFSLEDLRKSTNNFDENRLLGRFSSVYIGCLQHNDVLDYRVAIKRRCHEFKNEIELLCQLRHPNLVSLIGFCDEQYEKIIVYEYMSNGSLDKHLHEGNREPLSWKKRLEICIGAARGVHYLHTGAKRTIFHRDIKPSNILLDHNMEPKLADLGLSLQGPHFMSKPKPIQVDAIIGTYRYMAFEYALYGTITEKCDVYSFGMVLLDVVRGSENIMQNKILGTDQAC</sequence>
<dbReference type="InterPro" id="IPR001245">
    <property type="entry name" value="Ser-Thr/Tyr_kinase_cat_dom"/>
</dbReference>
<accession>A0A8B8L0Z8</accession>
<evidence type="ECO:0000256" key="7">
    <source>
        <dbReference type="ARBA" id="ARBA00047899"/>
    </source>
</evidence>